<comment type="caution">
    <text evidence="3">The sequence shown here is derived from an EMBL/GenBank/DDBJ whole genome shotgun (WGS) entry which is preliminary data.</text>
</comment>
<dbReference type="NCBIfam" id="NF009150">
    <property type="entry name" value="PRK12497.1-3"/>
    <property type="match status" value="1"/>
</dbReference>
<dbReference type="NCBIfam" id="TIGR00252">
    <property type="entry name" value="YraN family protein"/>
    <property type="match status" value="1"/>
</dbReference>
<protein>
    <recommendedName>
        <fullName evidence="2">UPF0102 protein CH330_03740</fullName>
    </recommendedName>
</protein>
<dbReference type="EMBL" id="NOZP01000072">
    <property type="protein sequence ID" value="OYD16081.1"/>
    <property type="molecule type" value="Genomic_DNA"/>
</dbReference>
<evidence type="ECO:0000256" key="2">
    <source>
        <dbReference type="HAMAP-Rule" id="MF_00048"/>
    </source>
</evidence>
<dbReference type="NCBIfam" id="NF009154">
    <property type="entry name" value="PRK12497.3-3"/>
    <property type="match status" value="1"/>
</dbReference>
<accession>A0A235BV31</accession>
<dbReference type="GO" id="GO:0003676">
    <property type="term" value="F:nucleic acid binding"/>
    <property type="evidence" value="ECO:0007669"/>
    <property type="project" value="InterPro"/>
</dbReference>
<dbReference type="Gene3D" id="3.40.1350.10">
    <property type="match status" value="1"/>
</dbReference>
<evidence type="ECO:0000313" key="4">
    <source>
        <dbReference type="Proteomes" id="UP000215559"/>
    </source>
</evidence>
<comment type="similarity">
    <text evidence="1 2">Belongs to the UPF0102 family.</text>
</comment>
<dbReference type="PANTHER" id="PTHR34039">
    <property type="entry name" value="UPF0102 PROTEIN YRAN"/>
    <property type="match status" value="1"/>
</dbReference>
<evidence type="ECO:0000256" key="1">
    <source>
        <dbReference type="ARBA" id="ARBA00006738"/>
    </source>
</evidence>
<evidence type="ECO:0000313" key="3">
    <source>
        <dbReference type="EMBL" id="OYD16081.1"/>
    </source>
</evidence>
<reference evidence="3 4" key="1">
    <citation type="submission" date="2017-07" db="EMBL/GenBank/DDBJ databases">
        <title>Recovery of genomes from metagenomes via a dereplication, aggregation, and scoring strategy.</title>
        <authorList>
            <person name="Sieber C.M."/>
            <person name="Probst A.J."/>
            <person name="Sharrar A."/>
            <person name="Thomas B.C."/>
            <person name="Hess M."/>
            <person name="Tringe S.G."/>
            <person name="Banfield J.F."/>
        </authorList>
    </citation>
    <scope>NUCLEOTIDE SEQUENCE [LARGE SCALE GENOMIC DNA]</scope>
    <source>
        <strain evidence="3">JGI_Cruoil_03_51_56</strain>
    </source>
</reference>
<proteinExistence type="inferred from homology"/>
<dbReference type="SUPFAM" id="SSF52980">
    <property type="entry name" value="Restriction endonuclease-like"/>
    <property type="match status" value="1"/>
</dbReference>
<dbReference type="InterPro" id="IPR011856">
    <property type="entry name" value="tRNA_endonuc-like_dom_sf"/>
</dbReference>
<sequence>MNRKAVGQKGEQLACDFLKEKGYRILDRNHRSRLGEIDIVCNDSGAIVFVEVKTRTSNRFGLPAESVGPQKQKRLRRLAQEYLITHQLEQCDVRFDVLSIMLSSEPPAIEHIYGAF</sequence>
<dbReference type="HAMAP" id="MF_00048">
    <property type="entry name" value="UPF0102"/>
    <property type="match status" value="1"/>
</dbReference>
<organism evidence="3 4">
    <name type="scientific">candidate division WOR-3 bacterium JGI_Cruoil_03_51_56</name>
    <dbReference type="NCBI Taxonomy" id="1973747"/>
    <lineage>
        <taxon>Bacteria</taxon>
        <taxon>Bacteria division WOR-3</taxon>
    </lineage>
</organism>
<dbReference type="PANTHER" id="PTHR34039:SF1">
    <property type="entry name" value="UPF0102 PROTEIN YRAN"/>
    <property type="match status" value="1"/>
</dbReference>
<dbReference type="CDD" id="cd20736">
    <property type="entry name" value="PoNe_Nuclease"/>
    <property type="match status" value="1"/>
</dbReference>
<dbReference type="InterPro" id="IPR003509">
    <property type="entry name" value="UPF0102_YraN-like"/>
</dbReference>
<dbReference type="Pfam" id="PF02021">
    <property type="entry name" value="UPF0102"/>
    <property type="match status" value="1"/>
</dbReference>
<name>A0A235BV31_UNCW3</name>
<gene>
    <name evidence="3" type="ORF">CH330_03740</name>
</gene>
<dbReference type="Proteomes" id="UP000215559">
    <property type="component" value="Unassembled WGS sequence"/>
</dbReference>
<dbReference type="InterPro" id="IPR011335">
    <property type="entry name" value="Restrct_endonuc-II-like"/>
</dbReference>
<dbReference type="AlphaFoldDB" id="A0A235BV31"/>